<organism evidence="2 3">
    <name type="scientific">Mycena citricolor</name>
    <dbReference type="NCBI Taxonomy" id="2018698"/>
    <lineage>
        <taxon>Eukaryota</taxon>
        <taxon>Fungi</taxon>
        <taxon>Dikarya</taxon>
        <taxon>Basidiomycota</taxon>
        <taxon>Agaricomycotina</taxon>
        <taxon>Agaricomycetes</taxon>
        <taxon>Agaricomycetidae</taxon>
        <taxon>Agaricales</taxon>
        <taxon>Marasmiineae</taxon>
        <taxon>Mycenaceae</taxon>
        <taxon>Mycena</taxon>
    </lineage>
</organism>
<dbReference type="AlphaFoldDB" id="A0AAD2HBH7"/>
<dbReference type="Proteomes" id="UP001295794">
    <property type="component" value="Unassembled WGS sequence"/>
</dbReference>
<name>A0AAD2HBH7_9AGAR</name>
<protein>
    <submittedName>
        <fullName evidence="2">Uncharacterized protein</fullName>
    </submittedName>
</protein>
<feature type="compositionally biased region" description="Polar residues" evidence="1">
    <location>
        <begin position="49"/>
        <end position="67"/>
    </location>
</feature>
<proteinExistence type="predicted"/>
<evidence type="ECO:0000313" key="3">
    <source>
        <dbReference type="Proteomes" id="UP001295794"/>
    </source>
</evidence>
<evidence type="ECO:0000313" key="2">
    <source>
        <dbReference type="EMBL" id="CAK5271715.1"/>
    </source>
</evidence>
<keyword evidence="3" id="KW-1185">Reference proteome</keyword>
<sequence>MLNYLQLHEFNIVNDHFIVSDTTTCPSTFTFAFLTTGCVYRRSNHSTSIEETETAGSSLGINNSSQGWVRGPVSGLGHSSQFRHNH</sequence>
<gene>
    <name evidence="2" type="ORF">MYCIT1_LOCUS16968</name>
</gene>
<reference evidence="2" key="1">
    <citation type="submission" date="2023-11" db="EMBL/GenBank/DDBJ databases">
        <authorList>
            <person name="De Vega J J."/>
            <person name="De Vega J J."/>
        </authorList>
    </citation>
    <scope>NUCLEOTIDE SEQUENCE</scope>
</reference>
<evidence type="ECO:0000256" key="1">
    <source>
        <dbReference type="SAM" id="MobiDB-lite"/>
    </source>
</evidence>
<comment type="caution">
    <text evidence="2">The sequence shown here is derived from an EMBL/GenBank/DDBJ whole genome shotgun (WGS) entry which is preliminary data.</text>
</comment>
<feature type="region of interest" description="Disordered" evidence="1">
    <location>
        <begin position="49"/>
        <end position="86"/>
    </location>
</feature>
<dbReference type="EMBL" id="CAVNYO010000174">
    <property type="protein sequence ID" value="CAK5271715.1"/>
    <property type="molecule type" value="Genomic_DNA"/>
</dbReference>
<accession>A0AAD2HBH7</accession>